<dbReference type="Gramene" id="evm.model.08.379">
    <property type="protein sequence ID" value="cds.evm.model.08.379"/>
    <property type="gene ID" value="evm.TU.08.379"/>
</dbReference>
<dbReference type="EMBL" id="UZAU01000683">
    <property type="status" value="NOT_ANNOTATED_CDS"/>
    <property type="molecule type" value="Genomic_DNA"/>
</dbReference>
<dbReference type="AlphaFoldDB" id="A0A803QB25"/>
<proteinExistence type="predicted"/>
<accession>A0A803QB25</accession>
<evidence type="ECO:0000313" key="3">
    <source>
        <dbReference type="Proteomes" id="UP000596661"/>
    </source>
</evidence>
<feature type="region of interest" description="Disordered" evidence="1">
    <location>
        <begin position="1"/>
        <end position="37"/>
    </location>
</feature>
<reference evidence="2" key="1">
    <citation type="submission" date="2018-11" db="EMBL/GenBank/DDBJ databases">
        <authorList>
            <person name="Grassa J C."/>
        </authorList>
    </citation>
    <scope>NUCLEOTIDE SEQUENCE [LARGE SCALE GENOMIC DNA]</scope>
</reference>
<evidence type="ECO:0000256" key="1">
    <source>
        <dbReference type="SAM" id="MobiDB-lite"/>
    </source>
</evidence>
<sequence length="71" mass="8017">MVFRHQQSLAVENGSHHRTPRRSLESRPPRPSSGFKPRALSFLKLSFVVRSSLRAVGIETFGSNLVVFESH</sequence>
<dbReference type="EnsemblPlants" id="evm.model.08.379">
    <property type="protein sequence ID" value="cds.evm.model.08.379"/>
    <property type="gene ID" value="evm.TU.08.379"/>
</dbReference>
<feature type="compositionally biased region" description="Polar residues" evidence="1">
    <location>
        <begin position="1"/>
        <end position="10"/>
    </location>
</feature>
<keyword evidence="3" id="KW-1185">Reference proteome</keyword>
<name>A0A803QB25_CANSA</name>
<reference evidence="2" key="2">
    <citation type="submission" date="2021-03" db="UniProtKB">
        <authorList>
            <consortium name="EnsemblPlants"/>
        </authorList>
    </citation>
    <scope>IDENTIFICATION</scope>
</reference>
<protein>
    <submittedName>
        <fullName evidence="2">Uncharacterized protein</fullName>
    </submittedName>
</protein>
<evidence type="ECO:0000313" key="2">
    <source>
        <dbReference type="EnsemblPlants" id="cds.evm.model.08.379"/>
    </source>
</evidence>
<organism evidence="2 3">
    <name type="scientific">Cannabis sativa</name>
    <name type="common">Hemp</name>
    <name type="synonym">Marijuana</name>
    <dbReference type="NCBI Taxonomy" id="3483"/>
    <lineage>
        <taxon>Eukaryota</taxon>
        <taxon>Viridiplantae</taxon>
        <taxon>Streptophyta</taxon>
        <taxon>Embryophyta</taxon>
        <taxon>Tracheophyta</taxon>
        <taxon>Spermatophyta</taxon>
        <taxon>Magnoliopsida</taxon>
        <taxon>eudicotyledons</taxon>
        <taxon>Gunneridae</taxon>
        <taxon>Pentapetalae</taxon>
        <taxon>rosids</taxon>
        <taxon>fabids</taxon>
        <taxon>Rosales</taxon>
        <taxon>Cannabaceae</taxon>
        <taxon>Cannabis</taxon>
    </lineage>
</organism>
<dbReference type="Proteomes" id="UP000596661">
    <property type="component" value="Chromosome 8"/>
</dbReference>